<evidence type="ECO:0000256" key="2">
    <source>
        <dbReference type="ARBA" id="ARBA00004496"/>
    </source>
</evidence>
<dbReference type="AlphaFoldDB" id="A0A9D5CEG8"/>
<protein>
    <submittedName>
        <fullName evidence="10">Uncharacterized protein</fullName>
    </submittedName>
</protein>
<sequence length="676" mass="76378">MSNLLSDQLLQVETTCGTLLCELQIIWDEVGESDEERDKLLFQLEQECLEVYRRKVDQANKSRAQLRQAIADSEAELAAICSAMGERPVHHGKKAGSLKEELRAITPQLEEMRKKKNERRNQFLVVIEQIQHIFNEIRPAEYNSCKNALDESDLSIKRLEDLHRQLQSLQKEKSDRLNQVLDYLGTLKCLCLVLGMDFKQTVSEVHHSLEGAEVSVSVSNETIERLASAVHRLREIKIQRMQRLQDLATTMLELWNLMDTPIEEQQMFQNVTCNVAASEHEITDANMLSEDCINYVEAEVLRLEELKTSKMKELVLKKKTELEELRRRTHMVAGAYNEIEFAVEAIETGTVDPSLVLEQIDIQISAVKEEAFSRKDILEKVDKWLAACDEESWLEEYNRDENRYSAGRGAHLTLKRAEKARAIVNKIPAIVDALATKVTAWEKERGTEFTYDGVRLMSMLEEYTILRQEKEQERKRQRDQKKLQGQLIAEQEALYGSKPSPSKPQSAKKVSRPSTGGPGGRRQSLGGAVLQPTKPDFHQSTKSNRSTRKVDEGAALSAVSRGLDVAGLPVKKLSFQSSNAREIDTPRQPFAPLLPVNGVPSTPLKPITSISEEIKTPQTMPILTPKTPSTVSMPMQVASSNTPAPVFAYEVVVGAESAEDIEYSFEERRLASLLKR</sequence>
<evidence type="ECO:0000256" key="6">
    <source>
        <dbReference type="ARBA" id="ARBA00022701"/>
    </source>
</evidence>
<keyword evidence="7" id="KW-0539">Nucleus</keyword>
<keyword evidence="6" id="KW-0493">Microtubule</keyword>
<reference evidence="10" key="2">
    <citation type="journal article" date="2022" name="Hortic Res">
        <title>The genome of Dioscorea zingiberensis sheds light on the biosynthesis, origin and evolution of the medicinally important diosgenin saponins.</title>
        <authorList>
            <person name="Li Y."/>
            <person name="Tan C."/>
            <person name="Li Z."/>
            <person name="Guo J."/>
            <person name="Li S."/>
            <person name="Chen X."/>
            <person name="Wang C."/>
            <person name="Dai X."/>
            <person name="Yang H."/>
            <person name="Song W."/>
            <person name="Hou L."/>
            <person name="Xu J."/>
            <person name="Tong Z."/>
            <person name="Xu A."/>
            <person name="Yuan X."/>
            <person name="Wang W."/>
            <person name="Yang Q."/>
            <person name="Chen L."/>
            <person name="Sun Z."/>
            <person name="Wang K."/>
            <person name="Pan B."/>
            <person name="Chen J."/>
            <person name="Bao Y."/>
            <person name="Liu F."/>
            <person name="Qi X."/>
            <person name="Gang D.R."/>
            <person name="Wen J."/>
            <person name="Li J."/>
        </authorList>
    </citation>
    <scope>NUCLEOTIDE SEQUENCE</scope>
    <source>
        <strain evidence="10">Dzin_1.0</strain>
    </source>
</reference>
<dbReference type="GO" id="GO:0005819">
    <property type="term" value="C:spindle"/>
    <property type="evidence" value="ECO:0007669"/>
    <property type="project" value="TreeGrafter"/>
</dbReference>
<dbReference type="Gene3D" id="1.20.58.1520">
    <property type="match status" value="1"/>
</dbReference>
<evidence type="ECO:0000256" key="9">
    <source>
        <dbReference type="SAM" id="MobiDB-lite"/>
    </source>
</evidence>
<keyword evidence="8" id="KW-0175">Coiled coil</keyword>
<evidence type="ECO:0000256" key="1">
    <source>
        <dbReference type="ARBA" id="ARBA00004123"/>
    </source>
</evidence>
<evidence type="ECO:0000256" key="4">
    <source>
        <dbReference type="ARBA" id="ARBA00022490"/>
    </source>
</evidence>
<evidence type="ECO:0000256" key="3">
    <source>
        <dbReference type="ARBA" id="ARBA00006187"/>
    </source>
</evidence>
<keyword evidence="11" id="KW-1185">Reference proteome</keyword>
<evidence type="ECO:0000313" key="11">
    <source>
        <dbReference type="Proteomes" id="UP001085076"/>
    </source>
</evidence>
<feature type="region of interest" description="Disordered" evidence="9">
    <location>
        <begin position="491"/>
        <end position="553"/>
    </location>
</feature>
<dbReference type="GO" id="GO:0005874">
    <property type="term" value="C:microtubule"/>
    <property type="evidence" value="ECO:0007669"/>
    <property type="project" value="UniProtKB-KW"/>
</dbReference>
<evidence type="ECO:0000256" key="8">
    <source>
        <dbReference type="SAM" id="Coils"/>
    </source>
</evidence>
<dbReference type="InterPro" id="IPR007145">
    <property type="entry name" value="MAP65_Ase1_PRC1"/>
</dbReference>
<dbReference type="Proteomes" id="UP001085076">
    <property type="component" value="Miscellaneous, Linkage group lg05"/>
</dbReference>
<dbReference type="PANTHER" id="PTHR19321:SF7">
    <property type="entry name" value="65-KDA MICROTUBULE-ASSOCIATED PROTEIN 3"/>
    <property type="match status" value="1"/>
</dbReference>
<dbReference type="GO" id="GO:0000226">
    <property type="term" value="P:microtubule cytoskeleton organization"/>
    <property type="evidence" value="ECO:0007669"/>
    <property type="project" value="InterPro"/>
</dbReference>
<gene>
    <name evidence="10" type="ORF">J5N97_018709</name>
</gene>
<dbReference type="GO" id="GO:0005737">
    <property type="term" value="C:cytoplasm"/>
    <property type="evidence" value="ECO:0007669"/>
    <property type="project" value="UniProtKB-SubCell"/>
</dbReference>
<feature type="coiled-coil region" evidence="8">
    <location>
        <begin position="49"/>
        <end position="76"/>
    </location>
</feature>
<keyword evidence="4" id="KW-0963">Cytoplasm</keyword>
<proteinExistence type="inferred from homology"/>
<dbReference type="OrthoDB" id="642895at2759"/>
<dbReference type="Pfam" id="PF03999">
    <property type="entry name" value="MAP65_ASE1"/>
    <property type="match status" value="1"/>
</dbReference>
<reference evidence="10" key="1">
    <citation type="submission" date="2021-03" db="EMBL/GenBank/DDBJ databases">
        <authorList>
            <person name="Li Z."/>
            <person name="Yang C."/>
        </authorList>
    </citation>
    <scope>NUCLEOTIDE SEQUENCE</scope>
    <source>
        <strain evidence="10">Dzin_1.0</strain>
        <tissue evidence="10">Leaf</tissue>
    </source>
</reference>
<keyword evidence="5" id="KW-0597">Phosphoprotein</keyword>
<evidence type="ECO:0000256" key="7">
    <source>
        <dbReference type="ARBA" id="ARBA00023242"/>
    </source>
</evidence>
<accession>A0A9D5CEG8</accession>
<comment type="similarity">
    <text evidence="3">Belongs to the MAP65/ASE1 family.</text>
</comment>
<feature type="compositionally biased region" description="Low complexity" evidence="9">
    <location>
        <begin position="497"/>
        <end position="527"/>
    </location>
</feature>
<organism evidence="10 11">
    <name type="scientific">Dioscorea zingiberensis</name>
    <dbReference type="NCBI Taxonomy" id="325984"/>
    <lineage>
        <taxon>Eukaryota</taxon>
        <taxon>Viridiplantae</taxon>
        <taxon>Streptophyta</taxon>
        <taxon>Embryophyta</taxon>
        <taxon>Tracheophyta</taxon>
        <taxon>Spermatophyta</taxon>
        <taxon>Magnoliopsida</taxon>
        <taxon>Liliopsida</taxon>
        <taxon>Dioscoreales</taxon>
        <taxon>Dioscoreaceae</taxon>
        <taxon>Dioscorea</taxon>
    </lineage>
</organism>
<comment type="caution">
    <text evidence="10">The sequence shown here is derived from an EMBL/GenBank/DDBJ whole genome shotgun (WGS) entry which is preliminary data.</text>
</comment>
<evidence type="ECO:0000313" key="10">
    <source>
        <dbReference type="EMBL" id="KAJ0970750.1"/>
    </source>
</evidence>
<dbReference type="FunFam" id="1.20.58.1520:FF:000002">
    <property type="entry name" value="65-kDa microtubule-associated protein 6"/>
    <property type="match status" value="1"/>
</dbReference>
<dbReference type="GO" id="GO:0005634">
    <property type="term" value="C:nucleus"/>
    <property type="evidence" value="ECO:0007669"/>
    <property type="project" value="UniProtKB-SubCell"/>
</dbReference>
<evidence type="ECO:0000256" key="5">
    <source>
        <dbReference type="ARBA" id="ARBA00022553"/>
    </source>
</evidence>
<feature type="coiled-coil region" evidence="8">
    <location>
        <begin position="152"/>
        <end position="179"/>
    </location>
</feature>
<comment type="subcellular location">
    <subcellularLocation>
        <location evidence="2">Cytoplasm</location>
    </subcellularLocation>
    <subcellularLocation>
        <location evidence="1">Nucleus</location>
    </subcellularLocation>
</comment>
<name>A0A9D5CEG8_9LILI</name>
<dbReference type="EMBL" id="JAGGNH010000005">
    <property type="protein sequence ID" value="KAJ0970750.1"/>
    <property type="molecule type" value="Genomic_DNA"/>
</dbReference>
<dbReference type="PANTHER" id="PTHR19321">
    <property type="entry name" value="PROTEIN REGULATOR OF CYTOKINESIS 1 PRC1-RELATED"/>
    <property type="match status" value="1"/>
</dbReference>
<dbReference type="GO" id="GO:0008017">
    <property type="term" value="F:microtubule binding"/>
    <property type="evidence" value="ECO:0007669"/>
    <property type="project" value="InterPro"/>
</dbReference>